<proteinExistence type="predicted"/>
<sequence>MDDLKTKYGILKGVSAYSTYENGQINSVCIESENKLDTLIGTLIPRYQDYTGRRKSTSCLTFYKSGSVKSIDLQQQTAVSTPVGFIEAELVTFYENGSVKRIFPLNGALSGYWSEEDEAGLCKELSFNLLNKSFNLKINGIFFYPDGAVKSVSFFPGETAFIPTPSGEIKARIGISLSEAGSISSLEPSAPAEINTPIGVLHAYASNALGIHADKNSLVFEDSLLRELTSSTDIIKITDKADNVHYLSPGFVKSSIDPDKKALLPMKIIFNSNSAVFITSDELTIDYKDIKDIRISTMPLYTNECTDCTSCGKCGSGL</sequence>
<accession>A0A318XIQ7</accession>
<dbReference type="Proteomes" id="UP000248132">
    <property type="component" value="Unassembled WGS sequence"/>
</dbReference>
<protein>
    <recommendedName>
        <fullName evidence="3">MORN repeat protein</fullName>
    </recommendedName>
</protein>
<dbReference type="RefSeq" id="WP_110462507.1">
    <property type="nucleotide sequence ID" value="NZ_QKMR01000014.1"/>
</dbReference>
<dbReference type="OrthoDB" id="594021at2"/>
<evidence type="ECO:0000313" key="1">
    <source>
        <dbReference type="EMBL" id="PYG87110.1"/>
    </source>
</evidence>
<evidence type="ECO:0008006" key="3">
    <source>
        <dbReference type="Google" id="ProtNLM"/>
    </source>
</evidence>
<dbReference type="AlphaFoldDB" id="A0A318XIQ7"/>
<gene>
    <name evidence="1" type="ORF">LY28_02493</name>
</gene>
<organism evidence="1 2">
    <name type="scientific">Ruminiclostridium sufflavum DSM 19573</name>
    <dbReference type="NCBI Taxonomy" id="1121337"/>
    <lineage>
        <taxon>Bacteria</taxon>
        <taxon>Bacillati</taxon>
        <taxon>Bacillota</taxon>
        <taxon>Clostridia</taxon>
        <taxon>Eubacteriales</taxon>
        <taxon>Oscillospiraceae</taxon>
        <taxon>Ruminiclostridium</taxon>
    </lineage>
</organism>
<reference evidence="1 2" key="1">
    <citation type="submission" date="2018-06" db="EMBL/GenBank/DDBJ databases">
        <title>Genomic Encyclopedia of Type Strains, Phase I: the one thousand microbial genomes (KMG-I) project.</title>
        <authorList>
            <person name="Kyrpides N."/>
        </authorList>
    </citation>
    <scope>NUCLEOTIDE SEQUENCE [LARGE SCALE GENOMIC DNA]</scope>
    <source>
        <strain evidence="1 2">DSM 19573</strain>
    </source>
</reference>
<name>A0A318XIQ7_9FIRM</name>
<comment type="caution">
    <text evidence="1">The sequence shown here is derived from an EMBL/GenBank/DDBJ whole genome shotgun (WGS) entry which is preliminary data.</text>
</comment>
<dbReference type="EMBL" id="QKMR01000014">
    <property type="protein sequence ID" value="PYG87110.1"/>
    <property type="molecule type" value="Genomic_DNA"/>
</dbReference>
<evidence type="ECO:0000313" key="2">
    <source>
        <dbReference type="Proteomes" id="UP000248132"/>
    </source>
</evidence>
<keyword evidence="2" id="KW-1185">Reference proteome</keyword>